<evidence type="ECO:0000313" key="18">
    <source>
        <dbReference type="RefSeq" id="XP_031549590.1"/>
    </source>
</evidence>
<evidence type="ECO:0000259" key="11">
    <source>
        <dbReference type="PROSITE" id="PS50262"/>
    </source>
</evidence>
<dbReference type="RefSeq" id="XP_031549585.1">
    <property type="nucleotide sequence ID" value="XM_031693725.1"/>
</dbReference>
<dbReference type="Gene3D" id="1.20.1070.10">
    <property type="entry name" value="Rhodopsin 7-helix transmembrane proteins"/>
    <property type="match status" value="1"/>
</dbReference>
<evidence type="ECO:0000313" key="12">
    <source>
        <dbReference type="Proteomes" id="UP000515163"/>
    </source>
</evidence>
<feature type="transmembrane region" description="Helical" evidence="10">
    <location>
        <begin position="140"/>
        <end position="158"/>
    </location>
</feature>
<dbReference type="RefSeq" id="XP_031549593.1">
    <property type="nucleotide sequence ID" value="XM_031693733.1"/>
</dbReference>
<dbReference type="GO" id="GO:0045202">
    <property type="term" value="C:synapse"/>
    <property type="evidence" value="ECO:0007669"/>
    <property type="project" value="GOC"/>
</dbReference>
<dbReference type="PRINTS" id="PR00237">
    <property type="entry name" value="GPCRRHODOPSN"/>
</dbReference>
<organism evidence="12 16">
    <name type="scientific">Actinia tenebrosa</name>
    <name type="common">Australian red waratah sea anemone</name>
    <dbReference type="NCBI Taxonomy" id="6105"/>
    <lineage>
        <taxon>Eukaryota</taxon>
        <taxon>Metazoa</taxon>
        <taxon>Cnidaria</taxon>
        <taxon>Anthozoa</taxon>
        <taxon>Hexacorallia</taxon>
        <taxon>Actiniaria</taxon>
        <taxon>Actiniidae</taxon>
        <taxon>Actinia</taxon>
    </lineage>
</organism>
<dbReference type="RefSeq" id="XP_031549598.1">
    <property type="nucleotide sequence ID" value="XM_031693738.1"/>
</dbReference>
<evidence type="ECO:0000313" key="17">
    <source>
        <dbReference type="RefSeq" id="XP_031549589.1"/>
    </source>
</evidence>
<sequence>MNYTNSTLSYGRPPSIPPAYILDRVWAYVFVGIYVPLSIAITLGNALVIAAFFTTPKLKTKTNYFIVSLAVADLIVGTFSVPMWMYVLVTQDFSNPLYKAFQAVDMVSGVSSIMHLTCISLERCYAIIAPLKHMRIKKAVLYSAIVMSWSLGILSSVLKTSTGSNKKFVVTFVTSGFFFTPLLVIFIAYFLIFITARRSITAHRGRSLKKDLHIAYTVAVVIGIFVICWLPFFIISLLYTYCPSCTFVWDMRVVMTVKIFHYSNSVFNPIIYCVRNRRFYLAFARILRNPLICKDNSSNDELDSTRMNYKMTNRKKNMNCNGQDETCRLTVRFKGALG</sequence>
<feature type="transmembrane region" description="Helical" evidence="10">
    <location>
        <begin position="106"/>
        <end position="128"/>
    </location>
</feature>
<dbReference type="AlphaFoldDB" id="A0A6P8H1S3"/>
<dbReference type="KEGG" id="aten:116287110"/>
<dbReference type="PANTHER" id="PTHR24247:SF202">
    <property type="entry name" value="5-HYDROXYTRYPTAMINE RECEPTOR 1"/>
    <property type="match status" value="1"/>
</dbReference>
<accession>A0A6P8H1S3</accession>
<feature type="domain" description="G-protein coupled receptors family 1 profile" evidence="11">
    <location>
        <begin position="44"/>
        <end position="272"/>
    </location>
</feature>
<dbReference type="OrthoDB" id="5959645at2759"/>
<gene>
    <name evidence="13 14 15 16 17 18 19 20 21 22 23 24 25 26" type="primary">LOC116287110</name>
</gene>
<evidence type="ECO:0000313" key="26">
    <source>
        <dbReference type="RefSeq" id="XP_031549598.1"/>
    </source>
</evidence>
<dbReference type="Pfam" id="PF00001">
    <property type="entry name" value="7tm_1"/>
    <property type="match status" value="2"/>
</dbReference>
<evidence type="ECO:0000256" key="3">
    <source>
        <dbReference type="ARBA" id="ARBA00022692"/>
    </source>
</evidence>
<evidence type="ECO:0000256" key="4">
    <source>
        <dbReference type="ARBA" id="ARBA00022989"/>
    </source>
</evidence>
<dbReference type="GO" id="GO:0030425">
    <property type="term" value="C:dendrite"/>
    <property type="evidence" value="ECO:0007669"/>
    <property type="project" value="TreeGrafter"/>
</dbReference>
<reference evidence="13 14" key="1">
    <citation type="submission" date="2025-04" db="UniProtKB">
        <authorList>
            <consortium name="RefSeq"/>
        </authorList>
    </citation>
    <scope>IDENTIFICATION</scope>
    <source>
        <tissue evidence="13 14">Tentacle</tissue>
    </source>
</reference>
<dbReference type="RefSeq" id="XP_031549597.1">
    <property type="nucleotide sequence ID" value="XM_031693737.1"/>
</dbReference>
<keyword evidence="7 9" id="KW-0675">Receptor</keyword>
<evidence type="ECO:0000313" key="13">
    <source>
        <dbReference type="RefSeq" id="XP_031549585.1"/>
    </source>
</evidence>
<dbReference type="GO" id="GO:0007268">
    <property type="term" value="P:chemical synaptic transmission"/>
    <property type="evidence" value="ECO:0007669"/>
    <property type="project" value="TreeGrafter"/>
</dbReference>
<evidence type="ECO:0000256" key="1">
    <source>
        <dbReference type="ARBA" id="ARBA00004651"/>
    </source>
</evidence>
<dbReference type="PROSITE" id="PS00237">
    <property type="entry name" value="G_PROTEIN_RECEP_F1_1"/>
    <property type="match status" value="1"/>
</dbReference>
<dbReference type="PANTHER" id="PTHR24247">
    <property type="entry name" value="5-HYDROXYTRYPTAMINE RECEPTOR"/>
    <property type="match status" value="1"/>
</dbReference>
<keyword evidence="8 9" id="KW-0807">Transducer</keyword>
<dbReference type="RefSeq" id="XP_031549587.1">
    <property type="nucleotide sequence ID" value="XM_031693727.1"/>
</dbReference>
<dbReference type="Proteomes" id="UP000515163">
    <property type="component" value="Unplaced"/>
</dbReference>
<feature type="transmembrane region" description="Helical" evidence="10">
    <location>
        <begin position="64"/>
        <end position="86"/>
    </location>
</feature>
<evidence type="ECO:0000256" key="5">
    <source>
        <dbReference type="ARBA" id="ARBA00023040"/>
    </source>
</evidence>
<dbReference type="SUPFAM" id="SSF81321">
    <property type="entry name" value="Family A G protein-coupled receptor-like"/>
    <property type="match status" value="1"/>
</dbReference>
<evidence type="ECO:0000313" key="14">
    <source>
        <dbReference type="RefSeq" id="XP_031549586.1"/>
    </source>
</evidence>
<comment type="similarity">
    <text evidence="9">Belongs to the G-protein coupled receptor 1 family.</text>
</comment>
<evidence type="ECO:0000313" key="21">
    <source>
        <dbReference type="RefSeq" id="XP_031549593.1"/>
    </source>
</evidence>
<evidence type="ECO:0000256" key="9">
    <source>
        <dbReference type="RuleBase" id="RU000688"/>
    </source>
</evidence>
<dbReference type="InterPro" id="IPR017452">
    <property type="entry name" value="GPCR_Rhodpsn_7TM"/>
</dbReference>
<evidence type="ECO:0000313" key="22">
    <source>
        <dbReference type="RefSeq" id="XP_031549594.1"/>
    </source>
</evidence>
<proteinExistence type="inferred from homology"/>
<evidence type="ECO:0000313" key="16">
    <source>
        <dbReference type="RefSeq" id="XP_031549588.1"/>
    </source>
</evidence>
<keyword evidence="6 10" id="KW-0472">Membrane</keyword>
<protein>
    <submittedName>
        <fullName evidence="13 14">Probable G-protein coupled receptor No18</fullName>
    </submittedName>
</protein>
<dbReference type="RefSeq" id="XP_031549596.1">
    <property type="nucleotide sequence ID" value="XM_031693736.1"/>
</dbReference>
<feature type="transmembrane region" description="Helical" evidence="10">
    <location>
        <begin position="25"/>
        <end position="52"/>
    </location>
</feature>
<dbReference type="RefSeq" id="XP_031549592.1">
    <property type="nucleotide sequence ID" value="XM_031693732.1"/>
</dbReference>
<dbReference type="GO" id="GO:0007187">
    <property type="term" value="P:G protein-coupled receptor signaling pathway, coupled to cyclic nucleotide second messenger"/>
    <property type="evidence" value="ECO:0007669"/>
    <property type="project" value="TreeGrafter"/>
</dbReference>
<dbReference type="GeneID" id="116287110"/>
<evidence type="ECO:0000256" key="6">
    <source>
        <dbReference type="ARBA" id="ARBA00023136"/>
    </source>
</evidence>
<dbReference type="RefSeq" id="XP_031549589.1">
    <property type="nucleotide sequence ID" value="XM_031693729.1"/>
</dbReference>
<dbReference type="RefSeq" id="XP_031549591.1">
    <property type="nucleotide sequence ID" value="XM_031693731.1"/>
</dbReference>
<evidence type="ECO:0000256" key="2">
    <source>
        <dbReference type="ARBA" id="ARBA00022475"/>
    </source>
</evidence>
<evidence type="ECO:0000256" key="10">
    <source>
        <dbReference type="SAM" id="Phobius"/>
    </source>
</evidence>
<feature type="transmembrane region" description="Helical" evidence="10">
    <location>
        <begin position="170"/>
        <end position="194"/>
    </location>
</feature>
<dbReference type="InterPro" id="IPR000276">
    <property type="entry name" value="GPCR_Rhodpsn"/>
</dbReference>
<keyword evidence="4 10" id="KW-1133">Transmembrane helix</keyword>
<keyword evidence="12" id="KW-1185">Reference proteome</keyword>
<dbReference type="RefSeq" id="XP_031549594.1">
    <property type="nucleotide sequence ID" value="XM_031693734.1"/>
</dbReference>
<dbReference type="GO" id="GO:0005886">
    <property type="term" value="C:plasma membrane"/>
    <property type="evidence" value="ECO:0007669"/>
    <property type="project" value="UniProtKB-SubCell"/>
</dbReference>
<dbReference type="GO" id="GO:0004993">
    <property type="term" value="F:G protein-coupled serotonin receptor activity"/>
    <property type="evidence" value="ECO:0007669"/>
    <property type="project" value="TreeGrafter"/>
</dbReference>
<dbReference type="RefSeq" id="XP_031549590.1">
    <property type="nucleotide sequence ID" value="XM_031693730.1"/>
</dbReference>
<evidence type="ECO:0000313" key="15">
    <source>
        <dbReference type="RefSeq" id="XP_031549587.1"/>
    </source>
</evidence>
<evidence type="ECO:0000313" key="19">
    <source>
        <dbReference type="RefSeq" id="XP_031549591.1"/>
    </source>
</evidence>
<keyword evidence="3 9" id="KW-0812">Transmembrane</keyword>
<dbReference type="RefSeq" id="XP_031549588.1">
    <property type="nucleotide sequence ID" value="XM_031693728.1"/>
</dbReference>
<evidence type="ECO:0000256" key="8">
    <source>
        <dbReference type="ARBA" id="ARBA00023224"/>
    </source>
</evidence>
<evidence type="ECO:0000313" key="20">
    <source>
        <dbReference type="RefSeq" id="XP_031549592.1"/>
    </source>
</evidence>
<dbReference type="SMART" id="SM01381">
    <property type="entry name" value="7TM_GPCR_Srsx"/>
    <property type="match status" value="1"/>
</dbReference>
<evidence type="ECO:0000256" key="7">
    <source>
        <dbReference type="ARBA" id="ARBA00023170"/>
    </source>
</evidence>
<evidence type="ECO:0000313" key="25">
    <source>
        <dbReference type="RefSeq" id="XP_031549597.1"/>
    </source>
</evidence>
<keyword evidence="5 9" id="KW-0297">G-protein coupled receptor</keyword>
<dbReference type="GO" id="GO:0030594">
    <property type="term" value="F:neurotransmitter receptor activity"/>
    <property type="evidence" value="ECO:0007669"/>
    <property type="project" value="TreeGrafter"/>
</dbReference>
<comment type="subcellular location">
    <subcellularLocation>
        <location evidence="1">Cell membrane</location>
        <topology evidence="1">Multi-pass membrane protein</topology>
    </subcellularLocation>
</comment>
<evidence type="ECO:0000313" key="24">
    <source>
        <dbReference type="RefSeq" id="XP_031549596.1"/>
    </source>
</evidence>
<dbReference type="PROSITE" id="PS50262">
    <property type="entry name" value="G_PROTEIN_RECEP_F1_2"/>
    <property type="match status" value="1"/>
</dbReference>
<feature type="transmembrane region" description="Helical" evidence="10">
    <location>
        <begin position="214"/>
        <end position="239"/>
    </location>
</feature>
<evidence type="ECO:0000313" key="23">
    <source>
        <dbReference type="RefSeq" id="XP_031549595.1"/>
    </source>
</evidence>
<dbReference type="RefSeq" id="XP_031549595.1">
    <property type="nucleotide sequence ID" value="XM_031693735.1"/>
</dbReference>
<dbReference type="RefSeq" id="XP_031549586.1">
    <property type="nucleotide sequence ID" value="XM_031693726.1"/>
</dbReference>
<keyword evidence="2" id="KW-1003">Cell membrane</keyword>
<name>A0A6P8H1S3_ACTTE</name>